<dbReference type="eggNOG" id="COG0673">
    <property type="taxonomic scope" value="Bacteria"/>
</dbReference>
<evidence type="ECO:0000313" key="4">
    <source>
        <dbReference type="EMBL" id="ACB33484.1"/>
    </source>
</evidence>
<dbReference type="Proteomes" id="UP000001693">
    <property type="component" value="Chromosome"/>
</dbReference>
<dbReference type="HOGENOM" id="CLU_023194_1_1_4"/>
<reference evidence="4 5" key="1">
    <citation type="submission" date="2008-03" db="EMBL/GenBank/DDBJ databases">
        <title>Complete sequence of Leptothrix cholodnii SP-6.</title>
        <authorList>
            <consortium name="US DOE Joint Genome Institute"/>
            <person name="Copeland A."/>
            <person name="Lucas S."/>
            <person name="Lapidus A."/>
            <person name="Glavina del Rio T."/>
            <person name="Dalin E."/>
            <person name="Tice H."/>
            <person name="Bruce D."/>
            <person name="Goodwin L."/>
            <person name="Pitluck S."/>
            <person name="Chertkov O."/>
            <person name="Brettin T."/>
            <person name="Detter J.C."/>
            <person name="Han C."/>
            <person name="Kuske C.R."/>
            <person name="Schmutz J."/>
            <person name="Larimer F."/>
            <person name="Land M."/>
            <person name="Hauser L."/>
            <person name="Kyrpides N."/>
            <person name="Lykidis A."/>
            <person name="Emerson D."/>
            <person name="Richardson P."/>
        </authorList>
    </citation>
    <scope>NUCLEOTIDE SEQUENCE [LARGE SCALE GENOMIC DNA]</scope>
    <source>
        <strain evidence="5">ATCC 51168 / LMG 8142 / SP-6</strain>
    </source>
</reference>
<evidence type="ECO:0000256" key="1">
    <source>
        <dbReference type="SAM" id="MobiDB-lite"/>
    </source>
</evidence>
<dbReference type="Pfam" id="PF01408">
    <property type="entry name" value="GFO_IDH_MocA"/>
    <property type="match status" value="1"/>
</dbReference>
<keyword evidence="5" id="KW-1185">Reference proteome</keyword>
<dbReference type="InterPro" id="IPR036291">
    <property type="entry name" value="NAD(P)-bd_dom_sf"/>
</dbReference>
<sequence>MFHQMAFPTPVSVHESESSVNPLSPKMPVAVIGAGAIGRMHIERLLRHADVSLAAVADPTDAARALAAELGVPCFADPREMLDQVRLGGVIVATPNSTHADIGIACIERGLPVLMEKPVADTVADAQRLCDRAAAAGVPLMVGHQRRHNPILRRARALIADGLLGRPVSANVMATWLKPDSYYQLAWRRQAGGGPVLINLIHDIDVLRFLLGEIESVQAVTSNAVRGFEVEDSAAVLLRFASGALGTLVVSDAAVAPWNWDLAAGEAAHYVQQAVDSHFIAGTEASLTLPRLNVWRYRGARGWHEPLTQERSAVHAGDPYIEQLRHFRAVAEGRETPLCSGLDGLRTLQATLAVHEAARSQRPVNLAA</sequence>
<feature type="region of interest" description="Disordered" evidence="1">
    <location>
        <begin position="1"/>
        <end position="22"/>
    </location>
</feature>
<dbReference type="GO" id="GO:0000166">
    <property type="term" value="F:nucleotide binding"/>
    <property type="evidence" value="ECO:0007669"/>
    <property type="project" value="InterPro"/>
</dbReference>
<gene>
    <name evidence="4" type="ordered locus">Lcho_1215</name>
</gene>
<feature type="domain" description="GFO/IDH/MocA-like oxidoreductase" evidence="3">
    <location>
        <begin position="153"/>
        <end position="257"/>
    </location>
</feature>
<dbReference type="SUPFAM" id="SSF51735">
    <property type="entry name" value="NAD(P)-binding Rossmann-fold domains"/>
    <property type="match status" value="1"/>
</dbReference>
<organism evidence="4 5">
    <name type="scientific">Leptothrix cholodnii (strain ATCC 51168 / LMG 8142 / SP-6)</name>
    <name type="common">Leptothrix discophora (strain SP-6)</name>
    <dbReference type="NCBI Taxonomy" id="395495"/>
    <lineage>
        <taxon>Bacteria</taxon>
        <taxon>Pseudomonadati</taxon>
        <taxon>Pseudomonadota</taxon>
        <taxon>Betaproteobacteria</taxon>
        <taxon>Burkholderiales</taxon>
        <taxon>Sphaerotilaceae</taxon>
        <taxon>Leptothrix</taxon>
    </lineage>
</organism>
<evidence type="ECO:0000313" key="5">
    <source>
        <dbReference type="Proteomes" id="UP000001693"/>
    </source>
</evidence>
<dbReference type="EMBL" id="CP001013">
    <property type="protein sequence ID" value="ACB33484.1"/>
    <property type="molecule type" value="Genomic_DNA"/>
</dbReference>
<dbReference type="AlphaFoldDB" id="B1Y596"/>
<proteinExistence type="predicted"/>
<accession>B1Y596</accession>
<protein>
    <submittedName>
        <fullName evidence="4">Oxidoreductase domain protein</fullName>
    </submittedName>
</protein>
<dbReference type="InterPro" id="IPR055170">
    <property type="entry name" value="GFO_IDH_MocA-like_dom"/>
</dbReference>
<dbReference type="Gene3D" id="3.30.360.10">
    <property type="entry name" value="Dihydrodipicolinate Reductase, domain 2"/>
    <property type="match status" value="1"/>
</dbReference>
<dbReference type="InterPro" id="IPR000683">
    <property type="entry name" value="Gfo/Idh/MocA-like_OxRdtase_N"/>
</dbReference>
<dbReference type="PANTHER" id="PTHR43377">
    <property type="entry name" value="BILIVERDIN REDUCTASE A"/>
    <property type="match status" value="1"/>
</dbReference>
<dbReference type="PANTHER" id="PTHR43377:SF8">
    <property type="entry name" value="BLR3664 PROTEIN"/>
    <property type="match status" value="1"/>
</dbReference>
<evidence type="ECO:0000259" key="2">
    <source>
        <dbReference type="Pfam" id="PF01408"/>
    </source>
</evidence>
<dbReference type="InterPro" id="IPR051450">
    <property type="entry name" value="Gfo/Idh/MocA_Oxidoreductases"/>
</dbReference>
<dbReference type="STRING" id="395495.Lcho_1215"/>
<dbReference type="Gene3D" id="3.40.50.720">
    <property type="entry name" value="NAD(P)-binding Rossmann-like Domain"/>
    <property type="match status" value="1"/>
</dbReference>
<dbReference type="KEGG" id="lch:Lcho_1215"/>
<dbReference type="Pfam" id="PF22725">
    <property type="entry name" value="GFO_IDH_MocA_C3"/>
    <property type="match status" value="1"/>
</dbReference>
<name>B1Y596_LEPCP</name>
<feature type="domain" description="Gfo/Idh/MocA-like oxidoreductase N-terminal" evidence="2">
    <location>
        <begin position="29"/>
        <end position="144"/>
    </location>
</feature>
<dbReference type="SUPFAM" id="SSF55347">
    <property type="entry name" value="Glyceraldehyde-3-phosphate dehydrogenase-like, C-terminal domain"/>
    <property type="match status" value="1"/>
</dbReference>
<evidence type="ECO:0000259" key="3">
    <source>
        <dbReference type="Pfam" id="PF22725"/>
    </source>
</evidence>